<evidence type="ECO:0000313" key="1">
    <source>
        <dbReference type="EMBL" id="TGZ32061.1"/>
    </source>
</evidence>
<accession>A0A4S2J9S3</accession>
<proteinExistence type="predicted"/>
<name>A0A4S2J9S3_9HYME</name>
<organism evidence="1 2">
    <name type="scientific">Temnothorax longispinosus</name>
    <dbReference type="NCBI Taxonomy" id="300112"/>
    <lineage>
        <taxon>Eukaryota</taxon>
        <taxon>Metazoa</taxon>
        <taxon>Ecdysozoa</taxon>
        <taxon>Arthropoda</taxon>
        <taxon>Hexapoda</taxon>
        <taxon>Insecta</taxon>
        <taxon>Pterygota</taxon>
        <taxon>Neoptera</taxon>
        <taxon>Endopterygota</taxon>
        <taxon>Hymenoptera</taxon>
        <taxon>Apocrita</taxon>
        <taxon>Aculeata</taxon>
        <taxon>Formicoidea</taxon>
        <taxon>Formicidae</taxon>
        <taxon>Myrmicinae</taxon>
        <taxon>Temnothorax</taxon>
    </lineage>
</organism>
<sequence>MTLVGRTSVRTVLLTSLLPISVVLVVLVVLARAGDVATLEYGVEPLPATREERPRPDIDALSGDHCNDGECLNFVARLSFADEERPLHSVASVKDVHFEQEKIRELIYAK</sequence>
<reference evidence="1 2" key="1">
    <citation type="journal article" date="2019" name="Philos. Trans. R. Soc. Lond., B, Biol. Sci.">
        <title>Ant behaviour and brain gene expression of defending hosts depend on the ecological success of the intruding social parasite.</title>
        <authorList>
            <person name="Kaur R."/>
            <person name="Stoldt M."/>
            <person name="Jongepier E."/>
            <person name="Feldmeyer B."/>
            <person name="Menzel F."/>
            <person name="Bornberg-Bauer E."/>
            <person name="Foitzik S."/>
        </authorList>
    </citation>
    <scope>NUCLEOTIDE SEQUENCE [LARGE SCALE GENOMIC DNA]</scope>
    <source>
        <tissue evidence="1">Whole body</tissue>
    </source>
</reference>
<dbReference type="Proteomes" id="UP000310200">
    <property type="component" value="Unassembled WGS sequence"/>
</dbReference>
<dbReference type="AlphaFoldDB" id="A0A4S2J9S3"/>
<comment type="caution">
    <text evidence="1">The sequence shown here is derived from an EMBL/GenBank/DDBJ whole genome shotgun (WGS) entry which is preliminary data.</text>
</comment>
<gene>
    <name evidence="1" type="ORF">DBV15_03797</name>
</gene>
<dbReference type="EMBL" id="QBLH01003970">
    <property type="protein sequence ID" value="TGZ32061.1"/>
    <property type="molecule type" value="Genomic_DNA"/>
</dbReference>
<protein>
    <submittedName>
        <fullName evidence="1">Uncharacterized protein</fullName>
    </submittedName>
</protein>
<evidence type="ECO:0000313" key="2">
    <source>
        <dbReference type="Proteomes" id="UP000310200"/>
    </source>
</evidence>
<keyword evidence="2" id="KW-1185">Reference proteome</keyword>